<dbReference type="OrthoDB" id="2972467at2"/>
<gene>
    <name evidence="3" type="ORF">SAMN05421825_3766</name>
</gene>
<dbReference type="InterPro" id="IPR013783">
    <property type="entry name" value="Ig-like_fold"/>
</dbReference>
<organism evidence="3 4">
    <name type="scientific">Epilithonimonas hungarica</name>
    <dbReference type="NCBI Taxonomy" id="454006"/>
    <lineage>
        <taxon>Bacteria</taxon>
        <taxon>Pseudomonadati</taxon>
        <taxon>Bacteroidota</taxon>
        <taxon>Flavobacteriia</taxon>
        <taxon>Flavobacteriales</taxon>
        <taxon>Weeksellaceae</taxon>
        <taxon>Chryseobacterium group</taxon>
        <taxon>Epilithonimonas</taxon>
    </lineage>
</organism>
<protein>
    <submittedName>
        <fullName evidence="3">Conserved repeat domain-containing protein</fullName>
    </submittedName>
</protein>
<evidence type="ECO:0000259" key="2">
    <source>
        <dbReference type="Pfam" id="PF01345"/>
    </source>
</evidence>
<dbReference type="NCBIfam" id="TIGR01451">
    <property type="entry name" value="B_ant_repeat"/>
    <property type="match status" value="1"/>
</dbReference>
<feature type="domain" description="DUF11" evidence="2">
    <location>
        <begin position="61"/>
        <end position="169"/>
    </location>
</feature>
<dbReference type="Pfam" id="PF01345">
    <property type="entry name" value="DUF11"/>
    <property type="match status" value="1"/>
</dbReference>
<evidence type="ECO:0000313" key="4">
    <source>
        <dbReference type="Proteomes" id="UP000199203"/>
    </source>
</evidence>
<sequence length="398" mass="43818">MDGRTFFVEIDGVEYKDALLAIDISMDIFVNEDGREIGRVPNKGIRTQKKERKERDITLADLEVDLAFDRGQANENDVITFTITAKNNGPNKAIGAYVTNALPDGYAFISATPSVGTWADEQWTVGDLEVNQTATLVMRATVLNSGNYVNEVQIHSTDTYDRFPTNDMEKTGNRVFVMKTKDKTFDSGAKGANLSGRDVRDTETFITTNLQRPEMFTADCLAYRNTVEITPKESTRQAMVNVVIRDDGSGGTFDVKPDNNKEYGGAINKDGEVYNISEGALIDLSKATYASVSITHNVGDSIFHSHPSGSLGEEKKNTGTSASTSVPGFGGGEETKQYGHAPSNVFDDGHGHKMGDVFFADNTIRYVFARKSPQKVYIYNDAGVLATLPHQYFVNFRR</sequence>
<accession>A0A1G7W1N2</accession>
<evidence type="ECO:0000256" key="1">
    <source>
        <dbReference type="SAM" id="MobiDB-lite"/>
    </source>
</evidence>
<dbReference type="STRING" id="454006.SAMN05421825_3766"/>
<dbReference type="RefSeq" id="WP_089875219.1">
    <property type="nucleotide sequence ID" value="NZ_FNBH01000006.1"/>
</dbReference>
<dbReference type="Proteomes" id="UP000199203">
    <property type="component" value="Unassembled WGS sequence"/>
</dbReference>
<reference evidence="4" key="1">
    <citation type="submission" date="2016-10" db="EMBL/GenBank/DDBJ databases">
        <authorList>
            <person name="Varghese N."/>
            <person name="Submissions S."/>
        </authorList>
    </citation>
    <scope>NUCLEOTIDE SEQUENCE [LARGE SCALE GENOMIC DNA]</scope>
    <source>
        <strain evidence="4">DSM 19684</strain>
    </source>
</reference>
<dbReference type="Gene3D" id="2.60.40.10">
    <property type="entry name" value="Immunoglobulins"/>
    <property type="match status" value="1"/>
</dbReference>
<dbReference type="InterPro" id="IPR047589">
    <property type="entry name" value="DUF11_rpt"/>
</dbReference>
<name>A0A1G7W1N2_9FLAO</name>
<dbReference type="EMBL" id="FNBH01000006">
    <property type="protein sequence ID" value="SDG65050.1"/>
    <property type="molecule type" value="Genomic_DNA"/>
</dbReference>
<feature type="region of interest" description="Disordered" evidence="1">
    <location>
        <begin position="305"/>
        <end position="343"/>
    </location>
</feature>
<keyword evidence="4" id="KW-1185">Reference proteome</keyword>
<dbReference type="AlphaFoldDB" id="A0A1G7W1N2"/>
<evidence type="ECO:0000313" key="3">
    <source>
        <dbReference type="EMBL" id="SDG65050.1"/>
    </source>
</evidence>
<dbReference type="InterPro" id="IPR001434">
    <property type="entry name" value="OmcB-like_DUF11"/>
</dbReference>
<proteinExistence type="predicted"/>